<sequence length="96" mass="10620">MARYDIHKFANGYVVDVQADLLADMTTRVVVPLRPHSEIPKPIGRLNPVILIGDTRWVLLPQFIATVAVAELGEVVGEFSEKFALTDALDMVFQGI</sequence>
<dbReference type="Pfam" id="PF01845">
    <property type="entry name" value="CcdB"/>
    <property type="match status" value="1"/>
</dbReference>
<dbReference type="GO" id="GO:0008657">
    <property type="term" value="F:DNA topoisomerase type II (double strand cut, ATP-hydrolyzing) inhibitor activity"/>
    <property type="evidence" value="ECO:0007669"/>
    <property type="project" value="InterPro"/>
</dbReference>
<dbReference type="GO" id="GO:0006276">
    <property type="term" value="P:plasmid maintenance"/>
    <property type="evidence" value="ECO:0007669"/>
    <property type="project" value="InterPro"/>
</dbReference>
<dbReference type="InterPro" id="IPR002712">
    <property type="entry name" value="CcdB"/>
</dbReference>
<dbReference type="AlphaFoldDB" id="A0A154L713"/>
<evidence type="ECO:0000256" key="5">
    <source>
        <dbReference type="ARBA" id="ARBA00023163"/>
    </source>
</evidence>
<gene>
    <name evidence="8" type="ORF">AUP42_15990</name>
</gene>
<dbReference type="SUPFAM" id="SSF50118">
    <property type="entry name" value="Cell growth inhibitor/plasmid maintenance toxic component"/>
    <property type="match status" value="1"/>
</dbReference>
<dbReference type="EMBL" id="LPVY01000006">
    <property type="protein sequence ID" value="KZB66344.1"/>
    <property type="molecule type" value="Genomic_DNA"/>
</dbReference>
<comment type="similarity">
    <text evidence="1">Belongs to the CcdB toxin family.</text>
</comment>
<proteinExistence type="inferred from homology"/>
<organism evidence="8 9">
    <name type="scientific">Thalassospira lucentensis</name>
    <dbReference type="NCBI Taxonomy" id="168935"/>
    <lineage>
        <taxon>Bacteria</taxon>
        <taxon>Pseudomonadati</taxon>
        <taxon>Pseudomonadota</taxon>
        <taxon>Alphaproteobacteria</taxon>
        <taxon>Rhodospirillales</taxon>
        <taxon>Thalassospiraceae</taxon>
        <taxon>Thalassospira</taxon>
    </lineage>
</organism>
<accession>A0A154L713</accession>
<dbReference type="InterPro" id="IPR011067">
    <property type="entry name" value="Plasmid_toxin/cell-grow_inhib"/>
</dbReference>
<dbReference type="Gene3D" id="2.30.30.110">
    <property type="match status" value="1"/>
</dbReference>
<evidence type="ECO:0000313" key="9">
    <source>
        <dbReference type="Proteomes" id="UP000076335"/>
    </source>
</evidence>
<dbReference type="OrthoDB" id="9813510at2"/>
<dbReference type="RefSeq" id="WP_062950640.1">
    <property type="nucleotide sequence ID" value="NZ_LPVY01000006.1"/>
</dbReference>
<evidence type="ECO:0000256" key="2">
    <source>
        <dbReference type="ARBA" id="ARBA00015075"/>
    </source>
</evidence>
<keyword evidence="4" id="KW-0805">Transcription regulation</keyword>
<evidence type="ECO:0000256" key="1">
    <source>
        <dbReference type="ARBA" id="ARBA00005230"/>
    </source>
</evidence>
<evidence type="ECO:0000256" key="4">
    <source>
        <dbReference type="ARBA" id="ARBA00023015"/>
    </source>
</evidence>
<reference evidence="8 9" key="1">
    <citation type="submission" date="2015-12" db="EMBL/GenBank/DDBJ databases">
        <title>Genome sequence of Thalassospira lucentensis MCCC 1A02072.</title>
        <authorList>
            <person name="Lu L."/>
            <person name="Lai Q."/>
            <person name="Shao Z."/>
            <person name="Qian P."/>
        </authorList>
    </citation>
    <scope>NUCLEOTIDE SEQUENCE [LARGE SCALE GENOMIC DNA]</scope>
    <source>
        <strain evidence="8 9">MCCC 1A02072</strain>
    </source>
</reference>
<evidence type="ECO:0000313" key="8">
    <source>
        <dbReference type="EMBL" id="KZB66344.1"/>
    </source>
</evidence>
<comment type="caution">
    <text evidence="8">The sequence shown here is derived from an EMBL/GenBank/DDBJ whole genome shotgun (WGS) entry which is preliminary data.</text>
</comment>
<protein>
    <recommendedName>
        <fullName evidence="2">Toxin CcdB</fullName>
    </recommendedName>
    <alternativeName>
        <fullName evidence="7">Cytotoxic protein CcdB</fullName>
    </alternativeName>
    <alternativeName>
        <fullName evidence="6">Protein LetD</fullName>
    </alternativeName>
</protein>
<evidence type="ECO:0000256" key="7">
    <source>
        <dbReference type="ARBA" id="ARBA00033135"/>
    </source>
</evidence>
<name>A0A154L713_9PROT</name>
<evidence type="ECO:0000256" key="3">
    <source>
        <dbReference type="ARBA" id="ARBA00022491"/>
    </source>
</evidence>
<dbReference type="Proteomes" id="UP000076335">
    <property type="component" value="Unassembled WGS sequence"/>
</dbReference>
<keyword evidence="3" id="KW-0678">Repressor</keyword>
<evidence type="ECO:0000256" key="6">
    <source>
        <dbReference type="ARBA" id="ARBA00029628"/>
    </source>
</evidence>
<keyword evidence="5" id="KW-0804">Transcription</keyword>